<organism evidence="2 3">
    <name type="scientific">Aliivibrio logei</name>
    <name type="common">Vibrio logei</name>
    <dbReference type="NCBI Taxonomy" id="688"/>
    <lineage>
        <taxon>Bacteria</taxon>
        <taxon>Pseudomonadati</taxon>
        <taxon>Pseudomonadota</taxon>
        <taxon>Gammaproteobacteria</taxon>
        <taxon>Vibrionales</taxon>
        <taxon>Vibrionaceae</taxon>
        <taxon>Aliivibrio</taxon>
    </lineage>
</organism>
<sequence>MKNLFEQILKKYRMKSGITQEFMVDLLSNNSSNLKKLDNVTFSRWERGITIPPFRKQIEIYRLLGVDPIDEIIELDIDLPQIEGEDYVITDYYTDSVNEFYSYCLNRTNIDEAINFIGEIELIKDGDVYISRLFDSFKLDREEHVIQMMIEKFNAEIIICKYKKRIIAHSITLDIEPDFIKDLVSNSIDLSNIESYSGSNPFVISFHASTLTTLKFIIGNVLNKFLDIPNLESKLYMASFEKNIHKLFVKLKSKVKYNEIYNGKNQKISELTKFDINSSREALYFLVGFRRKEYEK</sequence>
<dbReference type="InterPro" id="IPR001387">
    <property type="entry name" value="Cro/C1-type_HTH"/>
</dbReference>
<dbReference type="SUPFAM" id="SSF47413">
    <property type="entry name" value="lambda repressor-like DNA-binding domains"/>
    <property type="match status" value="1"/>
</dbReference>
<dbReference type="InterPro" id="IPR010982">
    <property type="entry name" value="Lambda_DNA-bd_dom_sf"/>
</dbReference>
<reference evidence="2 3" key="1">
    <citation type="submission" date="2016-06" db="EMBL/GenBank/DDBJ databases">
        <authorList>
            <person name="Kjaerup R.B."/>
            <person name="Dalgaard T.S."/>
            <person name="Juul-Madsen H.R."/>
        </authorList>
    </citation>
    <scope>NUCLEOTIDE SEQUENCE [LARGE SCALE GENOMIC DNA]</scope>
    <source>
        <strain evidence="2 3">1S159</strain>
    </source>
</reference>
<dbReference type="PROSITE" id="PS50943">
    <property type="entry name" value="HTH_CROC1"/>
    <property type="match status" value="1"/>
</dbReference>
<proteinExistence type="predicted"/>
<protein>
    <submittedName>
        <fullName evidence="2">Transcriptional regulator</fullName>
    </submittedName>
</protein>
<dbReference type="STRING" id="688.A6E04_16435"/>
<comment type="caution">
    <text evidence="2">The sequence shown here is derived from an EMBL/GenBank/DDBJ whole genome shotgun (WGS) entry which is preliminary data.</text>
</comment>
<evidence type="ECO:0000313" key="2">
    <source>
        <dbReference type="EMBL" id="OCH19611.1"/>
    </source>
</evidence>
<feature type="domain" description="HTH cro/C1-type" evidence="1">
    <location>
        <begin position="43"/>
        <end position="72"/>
    </location>
</feature>
<name>A0A1B9NWM4_ALILO</name>
<dbReference type="Gene3D" id="1.10.260.40">
    <property type="entry name" value="lambda repressor-like DNA-binding domains"/>
    <property type="match status" value="1"/>
</dbReference>
<dbReference type="RefSeq" id="WP_017023331.1">
    <property type="nucleotide sequence ID" value="NZ_CAWMPN010000015.1"/>
</dbReference>
<dbReference type="AlphaFoldDB" id="A0A1B9NWM4"/>
<evidence type="ECO:0000313" key="3">
    <source>
        <dbReference type="Proteomes" id="UP000093523"/>
    </source>
</evidence>
<dbReference type="CDD" id="cd00093">
    <property type="entry name" value="HTH_XRE"/>
    <property type="match status" value="1"/>
</dbReference>
<gene>
    <name evidence="2" type="ORF">A6E04_16435</name>
</gene>
<dbReference type="Proteomes" id="UP000093523">
    <property type="component" value="Unassembled WGS sequence"/>
</dbReference>
<dbReference type="GO" id="GO:0003677">
    <property type="term" value="F:DNA binding"/>
    <property type="evidence" value="ECO:0007669"/>
    <property type="project" value="InterPro"/>
</dbReference>
<evidence type="ECO:0000259" key="1">
    <source>
        <dbReference type="PROSITE" id="PS50943"/>
    </source>
</evidence>
<dbReference type="OrthoDB" id="5891495at2"/>
<dbReference type="EMBL" id="MAJU01000015">
    <property type="protein sequence ID" value="OCH19611.1"/>
    <property type="molecule type" value="Genomic_DNA"/>
</dbReference>
<accession>A0A1B9NWM4</accession>